<sequence length="109" mass="11225">MFASGFPIVNSVPCFGRKSSVGVGGPKWDADTPQGGRKGKEVSVNAINPGRQVPTAVLLCTVAYPTIPGPAGNRPPLHSYSSSDPAIHTPDYEISRTGATSSRLTGTTG</sequence>
<evidence type="ECO:0000313" key="2">
    <source>
        <dbReference type="EMBL" id="OWM76609.1"/>
    </source>
</evidence>
<dbReference type="Proteomes" id="UP000197138">
    <property type="component" value="Unassembled WGS sequence"/>
</dbReference>
<gene>
    <name evidence="2" type="ORF">CDL15_Pgr009174</name>
</gene>
<dbReference type="EMBL" id="MTKT01003159">
    <property type="protein sequence ID" value="OWM76609.1"/>
    <property type="molecule type" value="Genomic_DNA"/>
</dbReference>
<dbReference type="AlphaFoldDB" id="A0A218WVS7"/>
<evidence type="ECO:0000313" key="3">
    <source>
        <dbReference type="Proteomes" id="UP000197138"/>
    </source>
</evidence>
<organism evidence="2 3">
    <name type="scientific">Punica granatum</name>
    <name type="common">Pomegranate</name>
    <dbReference type="NCBI Taxonomy" id="22663"/>
    <lineage>
        <taxon>Eukaryota</taxon>
        <taxon>Viridiplantae</taxon>
        <taxon>Streptophyta</taxon>
        <taxon>Embryophyta</taxon>
        <taxon>Tracheophyta</taxon>
        <taxon>Spermatophyta</taxon>
        <taxon>Magnoliopsida</taxon>
        <taxon>eudicotyledons</taxon>
        <taxon>Gunneridae</taxon>
        <taxon>Pentapetalae</taxon>
        <taxon>rosids</taxon>
        <taxon>malvids</taxon>
        <taxon>Myrtales</taxon>
        <taxon>Lythraceae</taxon>
        <taxon>Punica</taxon>
    </lineage>
</organism>
<evidence type="ECO:0000256" key="1">
    <source>
        <dbReference type="SAM" id="MobiDB-lite"/>
    </source>
</evidence>
<feature type="compositionally biased region" description="Polar residues" evidence="1">
    <location>
        <begin position="97"/>
        <end position="109"/>
    </location>
</feature>
<accession>A0A218WVS7</accession>
<name>A0A218WVS7_PUNGR</name>
<reference evidence="3" key="1">
    <citation type="journal article" date="2017" name="Plant J.">
        <title>The pomegranate (Punica granatum L.) genome and the genomics of punicalagin biosynthesis.</title>
        <authorList>
            <person name="Qin G."/>
            <person name="Xu C."/>
            <person name="Ming R."/>
            <person name="Tang H."/>
            <person name="Guyot R."/>
            <person name="Kramer E.M."/>
            <person name="Hu Y."/>
            <person name="Yi X."/>
            <person name="Qi Y."/>
            <person name="Xu X."/>
            <person name="Gao Z."/>
            <person name="Pan H."/>
            <person name="Jian J."/>
            <person name="Tian Y."/>
            <person name="Yue Z."/>
            <person name="Xu Y."/>
        </authorList>
    </citation>
    <scope>NUCLEOTIDE SEQUENCE [LARGE SCALE GENOMIC DNA]</scope>
    <source>
        <strain evidence="3">cv. Dabenzi</strain>
    </source>
</reference>
<feature type="region of interest" description="Disordered" evidence="1">
    <location>
        <begin position="71"/>
        <end position="109"/>
    </location>
</feature>
<protein>
    <submittedName>
        <fullName evidence="2">Uncharacterized protein</fullName>
    </submittedName>
</protein>
<comment type="caution">
    <text evidence="2">The sequence shown here is derived from an EMBL/GenBank/DDBJ whole genome shotgun (WGS) entry which is preliminary data.</text>
</comment>
<proteinExistence type="predicted"/>